<dbReference type="SUPFAM" id="SSF56235">
    <property type="entry name" value="N-terminal nucleophile aminohydrolases (Ntn hydrolases)"/>
    <property type="match status" value="1"/>
</dbReference>
<dbReference type="RefSeq" id="WP_011991107.1">
    <property type="nucleotide sequence ID" value="NC_009712.1"/>
</dbReference>
<evidence type="ECO:0000256" key="5">
    <source>
        <dbReference type="ARBA" id="ARBA00022755"/>
    </source>
</evidence>
<dbReference type="GO" id="GO:0006189">
    <property type="term" value="P:'de novo' IMP biosynthetic process"/>
    <property type="evidence" value="ECO:0007669"/>
    <property type="project" value="UniProtKB-UniRule"/>
</dbReference>
<dbReference type="SUPFAM" id="SSF53271">
    <property type="entry name" value="PRTase-like"/>
    <property type="match status" value="1"/>
</dbReference>
<feature type="binding site" evidence="7 11">
    <location>
        <position position="384"/>
    </location>
    <ligand>
        <name>[4Fe-4S] cluster</name>
        <dbReference type="ChEBI" id="CHEBI:49883"/>
    </ligand>
</feature>
<keyword evidence="6 7" id="KW-0315">Glutamine amidotransferase</keyword>
<dbReference type="PANTHER" id="PTHR11907">
    <property type="entry name" value="AMIDOPHOSPHORIBOSYLTRANSFERASE"/>
    <property type="match status" value="1"/>
</dbReference>
<dbReference type="GO" id="GO:0000287">
    <property type="term" value="F:magnesium ion binding"/>
    <property type="evidence" value="ECO:0007669"/>
    <property type="project" value="UniProtKB-UniRule"/>
</dbReference>
<dbReference type="InterPro" id="IPR029057">
    <property type="entry name" value="PRTase-like"/>
</dbReference>
<dbReference type="Gene3D" id="3.60.20.10">
    <property type="entry name" value="Glutamine Phosphoribosylpyrophosphate, subunit 1, domain 1"/>
    <property type="match status" value="1"/>
</dbReference>
<keyword evidence="14" id="KW-1185">Reference proteome</keyword>
<comment type="catalytic activity">
    <reaction evidence="7 8">
        <text>5-phospho-beta-D-ribosylamine + L-glutamate + diphosphate = 5-phospho-alpha-D-ribose 1-diphosphate + L-glutamine + H2O</text>
        <dbReference type="Rhea" id="RHEA:14905"/>
        <dbReference type="ChEBI" id="CHEBI:15377"/>
        <dbReference type="ChEBI" id="CHEBI:29985"/>
        <dbReference type="ChEBI" id="CHEBI:33019"/>
        <dbReference type="ChEBI" id="CHEBI:58017"/>
        <dbReference type="ChEBI" id="CHEBI:58359"/>
        <dbReference type="ChEBI" id="CHEBI:58681"/>
        <dbReference type="EC" id="2.4.2.14"/>
    </reaction>
</comment>
<sequence length="476" mass="52315">MCGIVGIVDAGGVSIQLYYALYALQHRGQESAGISTFDGTSLRKFKGQGLVADVFSPAVLKDLKGTAGVGHVRYPTTGSNLPENIQPLNFQFQEHFISVAHNGNLVNTCDIRREYEQAGQIFTTTTDTEIIAKILIQEISTSGSVEDAVQLCMKRMQGSYSVVIMIDGVIYAFRDPLGIKPFCLGKIEHGYIVASESVAIDALGGKFLRDIRPGELIRMDGDGVKCTQIAVAGRCAHCIFEYIYFARADAVIDGVLVYDVRRTIGQKLHEEAPVSADSVCSVPDSGTAYAIGYAERSRIPFVESLMKNRYMGRTFIMPTQKERERAVRIKLNPIPAHLKDKSIVLVDDSIVRGTTSKRIIEMMRDAGAQEIHMRIGSPAIKAPCYLGVDMPTRKELIASDKIEEEVRRSITATSLHHISLDALVKAIGFDREDLCTGCLTGCYPLLIDGETANPRLVNFVDVTFQSRLESFEAETT</sequence>
<keyword evidence="7 10" id="KW-0460">Magnesium</keyword>
<dbReference type="CDD" id="cd06223">
    <property type="entry name" value="PRTases_typeI"/>
    <property type="match status" value="1"/>
</dbReference>
<evidence type="ECO:0000256" key="3">
    <source>
        <dbReference type="ARBA" id="ARBA00022676"/>
    </source>
</evidence>
<evidence type="ECO:0000256" key="1">
    <source>
        <dbReference type="ARBA" id="ARBA00005209"/>
    </source>
</evidence>
<evidence type="ECO:0000256" key="7">
    <source>
        <dbReference type="HAMAP-Rule" id="MF_01931"/>
    </source>
</evidence>
<dbReference type="InterPro" id="IPR035584">
    <property type="entry name" value="PurF_N"/>
</dbReference>
<dbReference type="eggNOG" id="arCOG00093">
    <property type="taxonomic scope" value="Archaea"/>
</dbReference>
<dbReference type="InterPro" id="IPR017932">
    <property type="entry name" value="GATase_2_dom"/>
</dbReference>
<comment type="similarity">
    <text evidence="2 7 8">In the C-terminal section; belongs to the purine/pyrimidine phosphoribosyltransferase family.</text>
</comment>
<dbReference type="UniPathway" id="UPA00074">
    <property type="reaction ID" value="UER00124"/>
</dbReference>
<evidence type="ECO:0000256" key="8">
    <source>
        <dbReference type="PIRNR" id="PIRNR000485"/>
    </source>
</evidence>
<feature type="binding site" evidence="7 10">
    <location>
        <position position="347"/>
    </location>
    <ligand>
        <name>Mg(2+)</name>
        <dbReference type="ChEBI" id="CHEBI:18420"/>
    </ligand>
</feature>
<keyword evidence="3 7" id="KW-0328">Glycosyltransferase</keyword>
<dbReference type="GO" id="GO:0009113">
    <property type="term" value="P:purine nucleobase biosynthetic process"/>
    <property type="evidence" value="ECO:0007669"/>
    <property type="project" value="UniProtKB-UniRule"/>
</dbReference>
<dbReference type="EMBL" id="CP000780">
    <property type="protein sequence ID" value="ABS54619.1"/>
    <property type="molecule type" value="Genomic_DNA"/>
</dbReference>
<dbReference type="STRING" id="456442.Mboo_0095"/>
<evidence type="ECO:0000313" key="13">
    <source>
        <dbReference type="EMBL" id="ABS54619.1"/>
    </source>
</evidence>
<keyword evidence="7 10" id="KW-0479">Metal-binding</keyword>
<evidence type="ECO:0000259" key="12">
    <source>
        <dbReference type="PROSITE" id="PS51278"/>
    </source>
</evidence>
<dbReference type="AlphaFoldDB" id="A7I4F8"/>
<evidence type="ECO:0000256" key="9">
    <source>
        <dbReference type="PIRSR" id="PIRSR000485-1"/>
    </source>
</evidence>
<dbReference type="MEROPS" id="C44.001"/>
<accession>A7I4F8</accession>
<comment type="pathway">
    <text evidence="1 7 8">Purine metabolism; IMP biosynthesis via de novo pathway; N(1)-(5-phospho-D-ribosyl)glycinamide from 5-phospho-alpha-D-ribose 1-diphosphate: step 1/2.</text>
</comment>
<feature type="binding site" evidence="7 10">
    <location>
        <position position="348"/>
    </location>
    <ligand>
        <name>Mg(2+)</name>
        <dbReference type="ChEBI" id="CHEBI:18420"/>
    </ligand>
</feature>
<feature type="binding site" evidence="7 11">
    <location>
        <position position="435"/>
    </location>
    <ligand>
        <name>[4Fe-4S] cluster</name>
        <dbReference type="ChEBI" id="CHEBI:49883"/>
    </ligand>
</feature>
<evidence type="ECO:0000256" key="4">
    <source>
        <dbReference type="ARBA" id="ARBA00022679"/>
    </source>
</evidence>
<reference evidence="14" key="1">
    <citation type="journal article" date="2015" name="Microbiology">
        <title>Genome of Methanoregula boonei 6A8 reveals adaptations to oligotrophic peatland environments.</title>
        <authorList>
            <person name="Braeuer S."/>
            <person name="Cadillo-Quiroz H."/>
            <person name="Kyrpides N."/>
            <person name="Woyke T."/>
            <person name="Goodwin L."/>
            <person name="Detter C."/>
            <person name="Podell S."/>
            <person name="Yavitt J.B."/>
            <person name="Zinder S.H."/>
        </authorList>
    </citation>
    <scope>NUCLEOTIDE SEQUENCE [LARGE SCALE GENOMIC DNA]</scope>
    <source>
        <strain evidence="14">DSM 21154 / JCM 14090 / 6A8</strain>
    </source>
</reference>
<feature type="domain" description="Glutamine amidotransferase type-2" evidence="12">
    <location>
        <begin position="2"/>
        <end position="222"/>
    </location>
</feature>
<dbReference type="Gene3D" id="3.40.50.2020">
    <property type="match status" value="1"/>
</dbReference>
<dbReference type="GeneID" id="5411089"/>
<dbReference type="PIRSF" id="PIRSF000485">
    <property type="entry name" value="Amd_phspho_trans"/>
    <property type="match status" value="1"/>
</dbReference>
<feature type="binding site" evidence="7 10">
    <location>
        <position position="285"/>
    </location>
    <ligand>
        <name>Mg(2+)</name>
        <dbReference type="ChEBI" id="CHEBI:18420"/>
    </ligand>
</feature>
<name>A7I4F8_METB6</name>
<dbReference type="EC" id="2.4.2.14" evidence="7"/>
<organism evidence="13 14">
    <name type="scientific">Methanoregula boonei (strain DSM 21154 / JCM 14090 / 6A8)</name>
    <dbReference type="NCBI Taxonomy" id="456442"/>
    <lineage>
        <taxon>Archaea</taxon>
        <taxon>Methanobacteriati</taxon>
        <taxon>Methanobacteriota</taxon>
        <taxon>Stenosarchaea group</taxon>
        <taxon>Methanomicrobia</taxon>
        <taxon>Methanomicrobiales</taxon>
        <taxon>Methanoregulaceae</taxon>
        <taxon>Methanoregula</taxon>
    </lineage>
</organism>
<comment type="function">
    <text evidence="7">Catalyzes the formation of phosphoribosylamine from phosphoribosylpyrophosphate (PRPP) and glutamine.</text>
</comment>
<keyword evidence="7" id="KW-0004">4Fe-4S</keyword>
<keyword evidence="4 7" id="KW-0808">Transferase</keyword>
<dbReference type="CDD" id="cd00715">
    <property type="entry name" value="GPATase_N"/>
    <property type="match status" value="1"/>
</dbReference>
<protein>
    <recommendedName>
        <fullName evidence="7">Amidophosphoribosyltransferase</fullName>
        <shortName evidence="7">ATase</shortName>
        <ecNumber evidence="7">2.4.2.14</ecNumber>
    </recommendedName>
    <alternativeName>
        <fullName evidence="7">Glutamine phosphoribosylpyrophosphate amidotransferase</fullName>
        <shortName evidence="7">GPATase</shortName>
    </alternativeName>
</protein>
<feature type="binding site" evidence="7 11">
    <location>
        <position position="238"/>
    </location>
    <ligand>
        <name>[4Fe-4S] cluster</name>
        <dbReference type="ChEBI" id="CHEBI:49883"/>
    </ligand>
</feature>
<gene>
    <name evidence="7" type="primary">purF</name>
    <name evidence="13" type="ordered locus">Mboo_0095</name>
</gene>
<evidence type="ECO:0000256" key="6">
    <source>
        <dbReference type="ARBA" id="ARBA00022962"/>
    </source>
</evidence>
<dbReference type="OrthoDB" id="5976at2157"/>
<evidence type="ECO:0000256" key="11">
    <source>
        <dbReference type="PIRSR" id="PIRSR000485-3"/>
    </source>
</evidence>
<dbReference type="NCBIfam" id="TIGR01134">
    <property type="entry name" value="purF"/>
    <property type="match status" value="1"/>
</dbReference>
<dbReference type="Proteomes" id="UP000002408">
    <property type="component" value="Chromosome"/>
</dbReference>
<dbReference type="GO" id="GO:0051539">
    <property type="term" value="F:4 iron, 4 sulfur cluster binding"/>
    <property type="evidence" value="ECO:0007669"/>
    <property type="project" value="UniProtKB-KW"/>
</dbReference>
<keyword evidence="7 11" id="KW-0411">Iron-sulfur</keyword>
<evidence type="ECO:0000313" key="14">
    <source>
        <dbReference type="Proteomes" id="UP000002408"/>
    </source>
</evidence>
<evidence type="ECO:0000256" key="10">
    <source>
        <dbReference type="PIRSR" id="PIRSR000485-2"/>
    </source>
</evidence>
<proteinExistence type="inferred from homology"/>
<dbReference type="HAMAP" id="MF_01931">
    <property type="entry name" value="PurF"/>
    <property type="match status" value="1"/>
</dbReference>
<keyword evidence="5 7" id="KW-0658">Purine biosynthesis</keyword>
<dbReference type="GO" id="GO:0004044">
    <property type="term" value="F:amidophosphoribosyltransferase activity"/>
    <property type="evidence" value="ECO:0007669"/>
    <property type="project" value="UniProtKB-UniRule"/>
</dbReference>
<dbReference type="PROSITE" id="PS51278">
    <property type="entry name" value="GATASE_TYPE_2"/>
    <property type="match status" value="1"/>
</dbReference>
<dbReference type="InterPro" id="IPR029055">
    <property type="entry name" value="Ntn_hydrolases_N"/>
</dbReference>
<comment type="cofactor">
    <cofactor evidence="7 11">
        <name>[4Fe-4S] cluster</name>
        <dbReference type="ChEBI" id="CHEBI:49883"/>
    </cofactor>
    <text evidence="7 11">Binds 1 [4Fe-4S] cluster per subunit.</text>
</comment>
<feature type="binding site" evidence="7 11">
    <location>
        <position position="438"/>
    </location>
    <ligand>
        <name>[4Fe-4S] cluster</name>
        <dbReference type="ChEBI" id="CHEBI:49883"/>
    </ligand>
</feature>
<keyword evidence="7 11" id="KW-0408">Iron</keyword>
<dbReference type="Pfam" id="PF13537">
    <property type="entry name" value="GATase_7"/>
    <property type="match status" value="1"/>
</dbReference>
<dbReference type="InterPro" id="IPR005854">
    <property type="entry name" value="PurF"/>
</dbReference>
<evidence type="ECO:0000256" key="2">
    <source>
        <dbReference type="ARBA" id="ARBA00010138"/>
    </source>
</evidence>
<comment type="cofactor">
    <cofactor evidence="7 10">
        <name>Mg(2+)</name>
        <dbReference type="ChEBI" id="CHEBI:18420"/>
    </cofactor>
    <text evidence="7 10">Binds 1 Mg(2+) ion per subunit.</text>
</comment>
<dbReference type="KEGG" id="mbn:Mboo_0095"/>
<dbReference type="InterPro" id="IPR000836">
    <property type="entry name" value="PRTase_dom"/>
</dbReference>
<dbReference type="HOGENOM" id="CLU_022389_3_1_2"/>
<feature type="active site" description="Nucleophile" evidence="7 9">
    <location>
        <position position="2"/>
    </location>
</feature>